<keyword evidence="2" id="KW-1185">Reference proteome</keyword>
<proteinExistence type="predicted"/>
<dbReference type="AlphaFoldDB" id="A0A9W6ME97"/>
<dbReference type="EMBL" id="BSEV01000008">
    <property type="protein sequence ID" value="GLK10735.1"/>
    <property type="molecule type" value="Genomic_DNA"/>
</dbReference>
<name>A0A9W6ME97_9ACTN</name>
<comment type="caution">
    <text evidence="1">The sequence shown here is derived from an EMBL/GenBank/DDBJ whole genome shotgun (WGS) entry which is preliminary data.</text>
</comment>
<evidence type="ECO:0000313" key="2">
    <source>
        <dbReference type="Proteomes" id="UP001143474"/>
    </source>
</evidence>
<protein>
    <submittedName>
        <fullName evidence="1">Uncharacterized protein</fullName>
    </submittedName>
</protein>
<sequence length="169" mass="18903">MGFYEYYRAADREAALVRPEASRVIDEPYGVAGFDAVETKWIDPWGTLNKLVALISDEDLSTELVGVVTLYPPPEGAPQSEEELDVLPEDSPYREGPGIQELSVNGRDLLAGADDARLPALMERWAQIEELSSFTWADMEYLLSVAEDLVGLSRRAKEQGQLLYCWMCL</sequence>
<dbReference type="Proteomes" id="UP001143474">
    <property type="component" value="Unassembled WGS sequence"/>
</dbReference>
<reference evidence="1" key="1">
    <citation type="journal article" date="2014" name="Int. J. Syst. Evol. Microbiol.">
        <title>Complete genome sequence of Corynebacterium casei LMG S-19264T (=DSM 44701T), isolated from a smear-ripened cheese.</title>
        <authorList>
            <consortium name="US DOE Joint Genome Institute (JGI-PGF)"/>
            <person name="Walter F."/>
            <person name="Albersmeier A."/>
            <person name="Kalinowski J."/>
            <person name="Ruckert C."/>
        </authorList>
    </citation>
    <scope>NUCLEOTIDE SEQUENCE</scope>
    <source>
        <strain evidence="1">VKM Ac-2007</strain>
    </source>
</reference>
<evidence type="ECO:0000313" key="1">
    <source>
        <dbReference type="EMBL" id="GLK10735.1"/>
    </source>
</evidence>
<gene>
    <name evidence="1" type="ORF">GCM10017600_41410</name>
</gene>
<organism evidence="1 2">
    <name type="scientific">Streptosporangium carneum</name>
    <dbReference type="NCBI Taxonomy" id="47481"/>
    <lineage>
        <taxon>Bacteria</taxon>
        <taxon>Bacillati</taxon>
        <taxon>Actinomycetota</taxon>
        <taxon>Actinomycetes</taxon>
        <taxon>Streptosporangiales</taxon>
        <taxon>Streptosporangiaceae</taxon>
        <taxon>Streptosporangium</taxon>
    </lineage>
</organism>
<dbReference type="RefSeq" id="WP_271219141.1">
    <property type="nucleotide sequence ID" value="NZ_BAAAVD010000015.1"/>
</dbReference>
<reference evidence="1" key="2">
    <citation type="submission" date="2023-01" db="EMBL/GenBank/DDBJ databases">
        <authorList>
            <person name="Sun Q."/>
            <person name="Evtushenko L."/>
        </authorList>
    </citation>
    <scope>NUCLEOTIDE SEQUENCE</scope>
    <source>
        <strain evidence="1">VKM Ac-2007</strain>
    </source>
</reference>
<accession>A0A9W6ME97</accession>